<evidence type="ECO:0000313" key="3">
    <source>
        <dbReference type="Proteomes" id="UP000660070"/>
    </source>
</evidence>
<reference evidence="2 3" key="1">
    <citation type="submission" date="2020-11" db="EMBL/GenBank/DDBJ databases">
        <title>Kaistella gelatinilytica sp. nov., a flavobacterium isolated from Antarctic Soil.</title>
        <authorList>
            <person name="Li J."/>
        </authorList>
    </citation>
    <scope>NUCLEOTIDE SEQUENCE [LARGE SCALE GENOMIC DNA]</scope>
    <source>
        <strain evidence="2 3">G5-32</strain>
    </source>
</reference>
<feature type="compositionally biased region" description="Low complexity" evidence="1">
    <location>
        <begin position="90"/>
        <end position="99"/>
    </location>
</feature>
<organism evidence="2 3">
    <name type="scientific">Kaistella gelatinilytica</name>
    <dbReference type="NCBI Taxonomy" id="2787636"/>
    <lineage>
        <taxon>Bacteria</taxon>
        <taxon>Pseudomonadati</taxon>
        <taxon>Bacteroidota</taxon>
        <taxon>Flavobacteriia</taxon>
        <taxon>Flavobacteriales</taxon>
        <taxon>Weeksellaceae</taxon>
        <taxon>Chryseobacterium group</taxon>
        <taxon>Kaistella</taxon>
    </lineage>
</organism>
<evidence type="ECO:0000256" key="1">
    <source>
        <dbReference type="SAM" id="MobiDB-lite"/>
    </source>
</evidence>
<dbReference type="EMBL" id="JADPVI010000001">
    <property type="protein sequence ID" value="MBF8456575.1"/>
    <property type="molecule type" value="Genomic_DNA"/>
</dbReference>
<name>A0ABS0FA44_9FLAO</name>
<feature type="compositionally biased region" description="Basic and acidic residues" evidence="1">
    <location>
        <begin position="59"/>
        <end position="79"/>
    </location>
</feature>
<dbReference type="Proteomes" id="UP000660070">
    <property type="component" value="Unassembled WGS sequence"/>
</dbReference>
<evidence type="ECO:0000313" key="2">
    <source>
        <dbReference type="EMBL" id="MBF8456575.1"/>
    </source>
</evidence>
<proteinExistence type="predicted"/>
<accession>A0ABS0FA44</accession>
<feature type="region of interest" description="Disordered" evidence="1">
    <location>
        <begin position="59"/>
        <end position="99"/>
    </location>
</feature>
<gene>
    <name evidence="2" type="ORF">IV494_05210</name>
</gene>
<comment type="caution">
    <text evidence="2">The sequence shown here is derived from an EMBL/GenBank/DDBJ whole genome shotgun (WGS) entry which is preliminary data.</text>
</comment>
<dbReference type="RefSeq" id="WP_196079082.1">
    <property type="nucleotide sequence ID" value="NZ_JADPVI010000001.1"/>
</dbReference>
<protein>
    <submittedName>
        <fullName evidence="2">Uncharacterized protein</fullName>
    </submittedName>
</protein>
<keyword evidence="3" id="KW-1185">Reference proteome</keyword>
<sequence length="99" mass="11325">MIKIIITTAFLFGTSMIYAQQKDAPRSSREQVISTENPHNPLVNGIPYDQYKTQVQAEEKQRAAKEAEAKNQMKEELNRQAKINLPPNPNLNNNEKTKK</sequence>